<dbReference type="PATRIC" id="fig|38300.4.peg.728"/>
<name>A0A0M5IM38_STRPR</name>
<dbReference type="EMBL" id="CP011340">
    <property type="protein sequence ID" value="ALC18986.1"/>
    <property type="molecule type" value="Genomic_DNA"/>
</dbReference>
<dbReference type="GeneID" id="97238240"/>
<organism evidence="1">
    <name type="scientific">Streptomyces pristinaespiralis</name>
    <dbReference type="NCBI Taxonomy" id="38300"/>
    <lineage>
        <taxon>Bacteria</taxon>
        <taxon>Bacillati</taxon>
        <taxon>Actinomycetota</taxon>
        <taxon>Actinomycetes</taxon>
        <taxon>Kitasatosporales</taxon>
        <taxon>Streptomycetaceae</taxon>
        <taxon>Streptomyces</taxon>
    </lineage>
</organism>
<proteinExistence type="predicted"/>
<dbReference type="Proteomes" id="UP000060513">
    <property type="component" value="Chromosome"/>
</dbReference>
<gene>
    <name evidence="1" type="ORF">SPRI_0680</name>
</gene>
<dbReference type="OrthoDB" id="470767at2"/>
<reference evidence="1 2" key="1">
    <citation type="submission" date="2015-08" db="EMBL/GenBank/DDBJ databases">
        <title>Genome sequence of the pristinamycin over-producing bacterium Streptomyces pristinaespiralis HCCB10218.</title>
        <authorList>
            <person name="Tian J."/>
            <person name="Yang J."/>
            <person name="Li L."/>
            <person name="Ruan L."/>
            <person name="Wei W."/>
            <person name="Zheng G."/>
            <person name="Wei Z."/>
            <person name="Yang S."/>
            <person name="Ge M."/>
            <person name="Jiang W."/>
            <person name="Lu Y."/>
        </authorList>
    </citation>
    <scope>NUCLEOTIDE SEQUENCE [LARGE SCALE GENOMIC DNA]</scope>
    <source>
        <strain evidence="1 2">HCCB 10218</strain>
    </source>
</reference>
<accession>A0A0M5IM38</accession>
<dbReference type="KEGG" id="spri:SPRI_0680"/>
<dbReference type="RefSeq" id="WP_005308249.1">
    <property type="nucleotide sequence ID" value="NZ_CP011340.1"/>
</dbReference>
<evidence type="ECO:0000313" key="2">
    <source>
        <dbReference type="Proteomes" id="UP000060513"/>
    </source>
</evidence>
<sequence length="107" mass="11801">MLDEYASCDIYVDSDDHDLVRRSLSSTLGIKGETRLKVGAVEISIAHNDYETGGEGFLDWWTVIECSATHDAAPKSVVSSVQAVLDALRGSRIRALPSCYFEDELDF</sequence>
<evidence type="ECO:0000313" key="1">
    <source>
        <dbReference type="EMBL" id="ALC18986.1"/>
    </source>
</evidence>
<protein>
    <submittedName>
        <fullName evidence="1">Uncharacterized protein</fullName>
    </submittedName>
</protein>
<dbReference type="AlphaFoldDB" id="A0A0M5IM38"/>